<evidence type="ECO:0008006" key="4">
    <source>
        <dbReference type="Google" id="ProtNLM"/>
    </source>
</evidence>
<gene>
    <name evidence="2" type="ORF">ABID46_001656</name>
</gene>
<comment type="caution">
    <text evidence="2">The sequence shown here is derived from an EMBL/GenBank/DDBJ whole genome shotgun (WGS) entry which is preliminary data.</text>
</comment>
<evidence type="ECO:0000313" key="3">
    <source>
        <dbReference type="Proteomes" id="UP001549146"/>
    </source>
</evidence>
<dbReference type="PROSITE" id="PS51257">
    <property type="entry name" value="PROKAR_LIPOPROTEIN"/>
    <property type="match status" value="1"/>
</dbReference>
<dbReference type="Proteomes" id="UP001549146">
    <property type="component" value="Unassembled WGS sequence"/>
</dbReference>
<dbReference type="InterPro" id="IPR046230">
    <property type="entry name" value="DUF6263"/>
</dbReference>
<feature type="compositionally biased region" description="Low complexity" evidence="1">
    <location>
        <begin position="344"/>
        <end position="354"/>
    </location>
</feature>
<dbReference type="EMBL" id="JBEPMO010000008">
    <property type="protein sequence ID" value="MET3732072.1"/>
    <property type="molecule type" value="Genomic_DNA"/>
</dbReference>
<keyword evidence="3" id="KW-1185">Reference proteome</keyword>
<evidence type="ECO:0000313" key="2">
    <source>
        <dbReference type="EMBL" id="MET3732072.1"/>
    </source>
</evidence>
<organism evidence="2 3">
    <name type="scientific">Moheibacter stercoris</name>
    <dbReference type="NCBI Taxonomy" id="1628251"/>
    <lineage>
        <taxon>Bacteria</taxon>
        <taxon>Pseudomonadati</taxon>
        <taxon>Bacteroidota</taxon>
        <taxon>Flavobacteriia</taxon>
        <taxon>Flavobacteriales</taxon>
        <taxon>Weeksellaceae</taxon>
        <taxon>Moheibacter</taxon>
    </lineage>
</organism>
<reference evidence="2 3" key="1">
    <citation type="submission" date="2024-06" db="EMBL/GenBank/DDBJ databases">
        <title>Genomic Encyclopedia of Type Strains, Phase IV (KMG-IV): sequencing the most valuable type-strain genomes for metagenomic binning, comparative biology and taxonomic classification.</title>
        <authorList>
            <person name="Goeker M."/>
        </authorList>
    </citation>
    <scope>NUCLEOTIDE SEQUENCE [LARGE SCALE GENOMIC DNA]</scope>
    <source>
        <strain evidence="2 3">DSM 29388</strain>
    </source>
</reference>
<protein>
    <recommendedName>
        <fullName evidence="4">Lipoprotein</fullName>
    </recommendedName>
</protein>
<evidence type="ECO:0000256" key="1">
    <source>
        <dbReference type="SAM" id="MobiDB-lite"/>
    </source>
</evidence>
<sequence length="354" mass="39252">MKKSLMILSLFIAIVSCKKDEQKVVGTNENGEQLVVNEAGDTIMLEETDSLNITSENSGETALVKNEDDTYSFRYNLKKGETYPFLLKTSQSQTMSAAGQSMTMKSERTVKFDYFVEDVTNNVFKLKATFKEFSESFTGPSGEKMAYHTSSAKPSDETTAKSWQIYKAIIGESFQMEVDNKGKVHSVKGLSAIVNNANGKLKNDFTPDEQKMIKELLTAALNDKAIKSQFEETLNIFPDKNLKVGEEWSDTQNISEGPVKGTNKVTRTFKELNNNVAKITVNGNQNVSGNETQQGITANMKSNATLEGFIELDMNSGWIKKVNITKKENLSTTYQQGNQKETESGSSTTITTVN</sequence>
<name>A0ABV2LU27_9FLAO</name>
<dbReference type="Pfam" id="PF19777">
    <property type="entry name" value="DUF6263"/>
    <property type="match status" value="1"/>
</dbReference>
<accession>A0ABV2LU27</accession>
<feature type="region of interest" description="Disordered" evidence="1">
    <location>
        <begin position="332"/>
        <end position="354"/>
    </location>
</feature>
<proteinExistence type="predicted"/>
<dbReference type="RefSeq" id="WP_354508933.1">
    <property type="nucleotide sequence ID" value="NZ_JBEPMO010000008.1"/>
</dbReference>